<evidence type="ECO:0000313" key="1">
    <source>
        <dbReference type="EMBL" id="KAK0414516.1"/>
    </source>
</evidence>
<accession>A0AA39HYM3</accession>
<proteinExistence type="predicted"/>
<dbReference type="Gene3D" id="3.40.630.30">
    <property type="match status" value="1"/>
</dbReference>
<dbReference type="Proteomes" id="UP001175271">
    <property type="component" value="Unassembled WGS sequence"/>
</dbReference>
<reference evidence="1" key="1">
    <citation type="submission" date="2023-06" db="EMBL/GenBank/DDBJ databases">
        <title>Genomic analysis of the entomopathogenic nematode Steinernema hermaphroditum.</title>
        <authorList>
            <person name="Schwarz E.M."/>
            <person name="Heppert J.K."/>
            <person name="Baniya A."/>
            <person name="Schwartz H.T."/>
            <person name="Tan C.-H."/>
            <person name="Antoshechkin I."/>
            <person name="Sternberg P.W."/>
            <person name="Goodrich-Blair H."/>
            <person name="Dillman A.R."/>
        </authorList>
    </citation>
    <scope>NUCLEOTIDE SEQUENCE</scope>
    <source>
        <strain evidence="1">PS9179</strain>
        <tissue evidence="1">Whole animal</tissue>
    </source>
</reference>
<dbReference type="AlphaFoldDB" id="A0AA39HYM3"/>
<dbReference type="SUPFAM" id="SSF55729">
    <property type="entry name" value="Acyl-CoA N-acyltransferases (Nat)"/>
    <property type="match status" value="1"/>
</dbReference>
<dbReference type="GO" id="GO:0008080">
    <property type="term" value="F:N-acetyltransferase activity"/>
    <property type="evidence" value="ECO:0007669"/>
    <property type="project" value="TreeGrafter"/>
</dbReference>
<dbReference type="PANTHER" id="PTHR20905:SF30">
    <property type="entry name" value="N-ACETYLTRANSFERASE DOMAIN-CONTAINING PROTEIN"/>
    <property type="match status" value="1"/>
</dbReference>
<gene>
    <name evidence="1" type="ORF">QR680_011474</name>
</gene>
<organism evidence="1 2">
    <name type="scientific">Steinernema hermaphroditum</name>
    <dbReference type="NCBI Taxonomy" id="289476"/>
    <lineage>
        <taxon>Eukaryota</taxon>
        <taxon>Metazoa</taxon>
        <taxon>Ecdysozoa</taxon>
        <taxon>Nematoda</taxon>
        <taxon>Chromadorea</taxon>
        <taxon>Rhabditida</taxon>
        <taxon>Tylenchina</taxon>
        <taxon>Panagrolaimomorpha</taxon>
        <taxon>Strongyloidoidea</taxon>
        <taxon>Steinernematidae</taxon>
        <taxon>Steinernema</taxon>
    </lineage>
</organism>
<evidence type="ECO:0000313" key="2">
    <source>
        <dbReference type="Proteomes" id="UP001175271"/>
    </source>
</evidence>
<dbReference type="PANTHER" id="PTHR20905">
    <property type="entry name" value="N-ACETYLTRANSFERASE-RELATED"/>
    <property type="match status" value="1"/>
</dbReference>
<sequence>MVHPKEVVCRTATPDDAENLLAFMEEFLCASSVVCRAFGFDNTDSVSLYGPALVASLPDNYSAMAVDESTGEILGYGIASLWYRDPSRNRPYENPKLTEKAELLSRFKKQLRVKFWDLSPPDITCVLKGEGTCIRPDCRRMGIAQSMLDIPMRDPEIAGAVSVTSNYGSQRLTAKMGYVTLAEMDYASYFAENGLKFEGAFDDNTTKALLEFKPLNSRWISSHFSKI</sequence>
<comment type="caution">
    <text evidence="1">The sequence shown here is derived from an EMBL/GenBank/DDBJ whole genome shotgun (WGS) entry which is preliminary data.</text>
</comment>
<keyword evidence="2" id="KW-1185">Reference proteome</keyword>
<name>A0AA39HYM3_9BILA</name>
<protein>
    <recommendedName>
        <fullName evidence="3">N-acetyltransferase domain-containing protein</fullName>
    </recommendedName>
</protein>
<evidence type="ECO:0008006" key="3">
    <source>
        <dbReference type="Google" id="ProtNLM"/>
    </source>
</evidence>
<dbReference type="InterPro" id="IPR016181">
    <property type="entry name" value="Acyl_CoA_acyltransferase"/>
</dbReference>
<dbReference type="EMBL" id="JAUCMV010000002">
    <property type="protein sequence ID" value="KAK0414516.1"/>
    <property type="molecule type" value="Genomic_DNA"/>
</dbReference>